<feature type="chain" id="PRO_5045625821" evidence="1">
    <location>
        <begin position="21"/>
        <end position="81"/>
    </location>
</feature>
<accession>A0ABM6S3A9</accession>
<dbReference type="GeneID" id="84633253"/>
<feature type="signal peptide" evidence="1">
    <location>
        <begin position="1"/>
        <end position="20"/>
    </location>
</feature>
<organism evidence="2 3">
    <name type="scientific">Mixta calida</name>
    <dbReference type="NCBI Taxonomy" id="665913"/>
    <lineage>
        <taxon>Bacteria</taxon>
        <taxon>Pseudomonadati</taxon>
        <taxon>Pseudomonadota</taxon>
        <taxon>Gammaproteobacteria</taxon>
        <taxon>Enterobacterales</taxon>
        <taxon>Erwiniaceae</taxon>
        <taxon>Mixta</taxon>
    </lineage>
</organism>
<dbReference type="Pfam" id="PF03891">
    <property type="entry name" value="DUF333"/>
    <property type="match status" value="1"/>
</dbReference>
<proteinExistence type="predicted"/>
<dbReference type="RefSeq" id="WP_038625236.1">
    <property type="nucleotide sequence ID" value="NZ_CAXOMJ010000022.1"/>
</dbReference>
<dbReference type="PROSITE" id="PS51257">
    <property type="entry name" value="PROKAR_LIPOPROTEIN"/>
    <property type="match status" value="1"/>
</dbReference>
<keyword evidence="3" id="KW-1185">Reference proteome</keyword>
<dbReference type="Proteomes" id="UP000237673">
    <property type="component" value="Chromosome"/>
</dbReference>
<dbReference type="EMBL" id="CP026378">
    <property type="protein sequence ID" value="AUY25900.1"/>
    <property type="molecule type" value="Genomic_DNA"/>
</dbReference>
<dbReference type="InterPro" id="IPR005590">
    <property type="entry name" value="DUF333"/>
</dbReference>
<evidence type="ECO:0000256" key="1">
    <source>
        <dbReference type="SAM" id="SignalP"/>
    </source>
</evidence>
<evidence type="ECO:0000313" key="3">
    <source>
        <dbReference type="Proteomes" id="UP000237673"/>
    </source>
</evidence>
<evidence type="ECO:0000313" key="2">
    <source>
        <dbReference type="EMBL" id="AUY25900.1"/>
    </source>
</evidence>
<dbReference type="PANTHER" id="PTHR38008">
    <property type="entry name" value="HEMOLYSIN-RELATED"/>
    <property type="match status" value="1"/>
</dbReference>
<dbReference type="PANTHER" id="PTHR38008:SF2">
    <property type="entry name" value="HEMOLYSIN"/>
    <property type="match status" value="1"/>
</dbReference>
<protein>
    <submittedName>
        <fullName evidence="2">DUF333 domain-containing protein</fullName>
    </submittedName>
</protein>
<sequence>MKKSLMSLAVMLLAGCGGHASRPAAPQKIGTPNPASVYCVQQGGKVEMEKSPEGVIGYCHLPDGTRVEEWTLFRQNNAKKP</sequence>
<reference evidence="2 3" key="1">
    <citation type="submission" date="2018-01" db="EMBL/GenBank/DDBJ databases">
        <title>Complete and assembled Genome of Pantoea calida DSM22759T.</title>
        <authorList>
            <person name="Stevens M.J.A."/>
            <person name="Zurfluh K."/>
            <person name="Stephan R."/>
        </authorList>
    </citation>
    <scope>NUCLEOTIDE SEQUENCE [LARGE SCALE GENOMIC DNA]</scope>
    <source>
        <strain evidence="2 3">DSM 22759</strain>
    </source>
</reference>
<name>A0ABM6S3A9_9GAMM</name>
<keyword evidence="1" id="KW-0732">Signal</keyword>
<gene>
    <name evidence="2" type="ORF">C2E16_13920</name>
</gene>